<reference evidence="3 4" key="1">
    <citation type="journal article" date="2019" name="Int. J. Syst. Evol. Microbiol.">
        <title>The Global Catalogue of Microorganisms (GCM) 10K type strain sequencing project: providing services to taxonomists for standard genome sequencing and annotation.</title>
        <authorList>
            <consortium name="The Broad Institute Genomics Platform"/>
            <consortium name="The Broad Institute Genome Sequencing Center for Infectious Disease"/>
            <person name="Wu L."/>
            <person name="Ma J."/>
        </authorList>
    </citation>
    <scope>NUCLEOTIDE SEQUENCE [LARGE SCALE GENOMIC DNA]</scope>
    <source>
        <strain evidence="3 4">JCM 16328</strain>
    </source>
</reference>
<keyword evidence="1" id="KW-0808">Transferase</keyword>
<dbReference type="CDD" id="cd04301">
    <property type="entry name" value="NAT_SF"/>
    <property type="match status" value="1"/>
</dbReference>
<dbReference type="EMBL" id="BAAADV010000001">
    <property type="protein sequence ID" value="GAA0668183.1"/>
    <property type="molecule type" value="Genomic_DNA"/>
</dbReference>
<dbReference type="Proteomes" id="UP001500420">
    <property type="component" value="Unassembled WGS sequence"/>
</dbReference>
<dbReference type="GO" id="GO:0008080">
    <property type="term" value="F:N-acetyltransferase activity"/>
    <property type="evidence" value="ECO:0007669"/>
    <property type="project" value="InterPro"/>
</dbReference>
<keyword evidence="4" id="KW-1185">Reference proteome</keyword>
<name>A0AAV3T8X6_9EURY</name>
<dbReference type="AlphaFoldDB" id="A0AAV3T8X6"/>
<accession>A0AAV3T8X6</accession>
<dbReference type="PANTHER" id="PTHR13947:SF37">
    <property type="entry name" value="LD18367P"/>
    <property type="match status" value="1"/>
</dbReference>
<dbReference type="SUPFAM" id="SSF55729">
    <property type="entry name" value="Acyl-CoA N-acyltransferases (Nat)"/>
    <property type="match status" value="1"/>
</dbReference>
<evidence type="ECO:0000259" key="2">
    <source>
        <dbReference type="PROSITE" id="PS51186"/>
    </source>
</evidence>
<protein>
    <submittedName>
        <fullName evidence="3">GNAT family N-acetyltransferase</fullName>
    </submittedName>
</protein>
<dbReference type="InterPro" id="IPR050769">
    <property type="entry name" value="NAT_camello-type"/>
</dbReference>
<dbReference type="Gene3D" id="3.40.630.30">
    <property type="match status" value="1"/>
</dbReference>
<proteinExistence type="predicted"/>
<feature type="domain" description="N-acetyltransferase" evidence="2">
    <location>
        <begin position="10"/>
        <end position="175"/>
    </location>
</feature>
<evidence type="ECO:0000256" key="1">
    <source>
        <dbReference type="ARBA" id="ARBA00022679"/>
    </source>
</evidence>
<gene>
    <name evidence="3" type="ORF">GCM10009020_12410</name>
</gene>
<comment type="caution">
    <text evidence="3">The sequence shown here is derived from an EMBL/GenBank/DDBJ whole genome shotgun (WGS) entry which is preliminary data.</text>
</comment>
<evidence type="ECO:0000313" key="4">
    <source>
        <dbReference type="Proteomes" id="UP001500420"/>
    </source>
</evidence>
<organism evidence="3 4">
    <name type="scientific">Natronoarchaeum mannanilyticum</name>
    <dbReference type="NCBI Taxonomy" id="926360"/>
    <lineage>
        <taxon>Archaea</taxon>
        <taxon>Methanobacteriati</taxon>
        <taxon>Methanobacteriota</taxon>
        <taxon>Stenosarchaea group</taxon>
        <taxon>Halobacteria</taxon>
        <taxon>Halobacteriales</taxon>
        <taxon>Natronoarchaeaceae</taxon>
    </lineage>
</organism>
<dbReference type="PROSITE" id="PS51186">
    <property type="entry name" value="GNAT"/>
    <property type="match status" value="1"/>
</dbReference>
<dbReference type="InterPro" id="IPR000182">
    <property type="entry name" value="GNAT_dom"/>
</dbReference>
<evidence type="ECO:0000313" key="3">
    <source>
        <dbReference type="EMBL" id="GAA0668183.1"/>
    </source>
</evidence>
<dbReference type="InterPro" id="IPR016181">
    <property type="entry name" value="Acyl_CoA_acyltransferase"/>
</dbReference>
<dbReference type="PANTHER" id="PTHR13947">
    <property type="entry name" value="GNAT FAMILY N-ACETYLTRANSFERASE"/>
    <property type="match status" value="1"/>
</dbReference>
<sequence>MTDENVSKDPTIRRYKPGDEDRIADVIEIAHREADAWVGDMDGELDEDLDAIGEGYFPEGEFLVAEIDGRIVGSIAFHSPGEILRAFYDEFGAAAAQIKRFSVAPDYQRRGVGRALYDELERRAREDGIETFVLHTTDRQDAAQRFYEDAGFERVVRERVDDFETPFDLLVYRAEL</sequence>
<dbReference type="RefSeq" id="WP_343773051.1">
    <property type="nucleotide sequence ID" value="NZ_BAAADV010000001.1"/>
</dbReference>
<dbReference type="Pfam" id="PF00583">
    <property type="entry name" value="Acetyltransf_1"/>
    <property type="match status" value="1"/>
</dbReference>